<dbReference type="Pfam" id="PF13551">
    <property type="entry name" value="HTH_29"/>
    <property type="match status" value="1"/>
</dbReference>
<comment type="caution">
    <text evidence="2">The sequence shown here is derived from an EMBL/GenBank/DDBJ whole genome shotgun (WGS) entry which is preliminary data.</text>
</comment>
<dbReference type="AlphaFoldDB" id="K6Z9X7"/>
<dbReference type="Pfam" id="PF13592">
    <property type="entry name" value="HTH_33"/>
    <property type="match status" value="1"/>
</dbReference>
<sequence length="138" mass="15799">MRMRLLAVAHFKAGKNRAKVARTLNVSRRMVNEWVANYLKGGISGLESKKPSGRPSLLTEQQKAELVEYIEKQSESCKGGRLNGEMLQRYIQQVFAVNYHQNSIYPLLKSLGISWTTSRYKHPKQSLEAQEEFKKTAN</sequence>
<gene>
    <name evidence="2" type="ORF">GARC_3291</name>
</gene>
<organism evidence="2 3">
    <name type="scientific">Paraglaciecola arctica BSs20135</name>
    <dbReference type="NCBI Taxonomy" id="493475"/>
    <lineage>
        <taxon>Bacteria</taxon>
        <taxon>Pseudomonadati</taxon>
        <taxon>Pseudomonadota</taxon>
        <taxon>Gammaproteobacteria</taxon>
        <taxon>Alteromonadales</taxon>
        <taxon>Alteromonadaceae</taxon>
        <taxon>Paraglaciecola</taxon>
    </lineage>
</organism>
<evidence type="ECO:0000313" key="2">
    <source>
        <dbReference type="EMBL" id="GAC20250.1"/>
    </source>
</evidence>
<name>K6Z9X7_9ALTE</name>
<keyword evidence="3" id="KW-1185">Reference proteome</keyword>
<proteinExistence type="predicted"/>
<dbReference type="EMBL" id="BAEO01000051">
    <property type="protein sequence ID" value="GAC20250.1"/>
    <property type="molecule type" value="Genomic_DNA"/>
</dbReference>
<protein>
    <submittedName>
        <fullName evidence="2">Transposase</fullName>
    </submittedName>
</protein>
<dbReference type="SUPFAM" id="SSF46689">
    <property type="entry name" value="Homeodomain-like"/>
    <property type="match status" value="1"/>
</dbReference>
<evidence type="ECO:0000313" key="3">
    <source>
        <dbReference type="Proteomes" id="UP000006327"/>
    </source>
</evidence>
<dbReference type="InterPro" id="IPR025959">
    <property type="entry name" value="Winged_HTH_dom"/>
</dbReference>
<reference evidence="2 3" key="1">
    <citation type="journal article" date="2017" name="Antonie Van Leeuwenhoek">
        <title>Rhizobium rhizosphaerae sp. nov., a novel species isolated from rice rhizosphere.</title>
        <authorList>
            <person name="Zhao J.J."/>
            <person name="Zhang J."/>
            <person name="Zhang R.J."/>
            <person name="Zhang C.W."/>
            <person name="Yin H.Q."/>
            <person name="Zhang X.X."/>
        </authorList>
    </citation>
    <scope>NUCLEOTIDE SEQUENCE [LARGE SCALE GENOMIC DNA]</scope>
    <source>
        <strain evidence="2 3">BSs20135</strain>
    </source>
</reference>
<dbReference type="InterPro" id="IPR009057">
    <property type="entry name" value="Homeodomain-like_sf"/>
</dbReference>
<accession>K6Z9X7</accession>
<feature type="domain" description="Winged helix-turn helix" evidence="1">
    <location>
        <begin position="80"/>
        <end position="136"/>
    </location>
</feature>
<dbReference type="eggNOG" id="COG3415">
    <property type="taxonomic scope" value="Bacteria"/>
</dbReference>
<evidence type="ECO:0000259" key="1">
    <source>
        <dbReference type="Pfam" id="PF13592"/>
    </source>
</evidence>
<dbReference type="NCBIfam" id="NF033545">
    <property type="entry name" value="transpos_IS630"/>
    <property type="match status" value="1"/>
</dbReference>
<dbReference type="InterPro" id="IPR047655">
    <property type="entry name" value="Transpos_IS630-like"/>
</dbReference>
<dbReference type="Proteomes" id="UP000006327">
    <property type="component" value="Unassembled WGS sequence"/>
</dbReference>
<dbReference type="STRING" id="493475.GARC_3291"/>